<keyword evidence="5 9" id="KW-0999">Mitochondrion inner membrane</keyword>
<organism evidence="10">
    <name type="scientific">Lygus hesperus</name>
    <name type="common">Western plant bug</name>
    <dbReference type="NCBI Taxonomy" id="30085"/>
    <lineage>
        <taxon>Eukaryota</taxon>
        <taxon>Metazoa</taxon>
        <taxon>Ecdysozoa</taxon>
        <taxon>Arthropoda</taxon>
        <taxon>Hexapoda</taxon>
        <taxon>Insecta</taxon>
        <taxon>Pterygota</taxon>
        <taxon>Neoptera</taxon>
        <taxon>Paraneoptera</taxon>
        <taxon>Hemiptera</taxon>
        <taxon>Heteroptera</taxon>
        <taxon>Panheteroptera</taxon>
        <taxon>Cimicomorpha</taxon>
        <taxon>Miridae</taxon>
        <taxon>Mirini</taxon>
        <taxon>Lygus</taxon>
    </lineage>
</organism>
<dbReference type="Gene3D" id="1.20.5.2210">
    <property type="match status" value="1"/>
</dbReference>
<evidence type="ECO:0000256" key="2">
    <source>
        <dbReference type="ARBA" id="ARBA00022448"/>
    </source>
</evidence>
<keyword evidence="6 9" id="KW-0406">Ion transport</keyword>
<comment type="subunit">
    <text evidence="9">F-type ATPases have 2 components, CF(1) - the catalytic core - and CF(0) - the membrane proton channel. CF(1) and CF(0) have multiple subunits.</text>
</comment>
<dbReference type="EMBL" id="GBRD01000028">
    <property type="protein sequence ID" value="JAG65793.1"/>
    <property type="molecule type" value="Transcribed_RNA"/>
</dbReference>
<keyword evidence="7 9" id="KW-0496">Mitochondrion</keyword>
<sequence>MLSRVALRRALNLRAAVSAVNGAARQMSTKEGPERDLVNFPRPVRMEHPAKVRYATIPEEWFEFFYKKTGVTGPYVLGAGLTTYLLSKEIWVIEHDFYYIFAFFGIVYVANNKFGKQLAEALDKNVDQIEEDFKAGRKFQIESLLQSVKDEEESQWRADGQFMLLEAKRENVKMQLEAIYRERSMQAYNEVKKRLDYQVEKQRIDNMISQKHMVQWIVSNVLKSISDKQEQENIKKCLSDLQALAAKA</sequence>
<comment type="function">
    <text evidence="9">Subunit b, of the mitochondrial membrane ATP synthase complex (F(1)F(0) ATP synthase or Complex V) that produces ATP from ADP in the presence of a proton gradient across the membrane which is generated by electron transport complexes of the respiratory chain. ATP synthase complex consist of a soluble F(1) head domain - the catalytic core - and a membrane F(1) domain - the membrane proton channel. These two domains are linked by a central stalk rotating inside the F(1) region and a stationary peripheral stalk. During catalysis, ATP synthesis in the catalytic domain of F(1) is coupled via a rotary mechanism of the central stalk subunits to proton translocation. In vivo, can only synthesize ATP although its ATP hydrolase activity can be activated artificially in vitro. Part of the complex F(0) domain. Part of the complex F(0) domain and the peripheric stalk, which acts as a stator to hold the catalytic alpha(3)beta(3) subcomplex and subunit a/ATP6 static relative to the rotary elements.</text>
</comment>
<reference evidence="10" key="2">
    <citation type="submission" date="2014-07" db="EMBL/GenBank/DDBJ databases">
        <authorList>
            <person name="Hull J."/>
        </authorList>
    </citation>
    <scope>NUCLEOTIDE SEQUENCE</scope>
</reference>
<dbReference type="InterPro" id="IPR013837">
    <property type="entry name" value="ATP_synth_F0_suB"/>
</dbReference>
<comment type="subcellular location">
    <subcellularLocation>
        <location evidence="9">Mitochondrion</location>
    </subcellularLocation>
    <subcellularLocation>
        <location evidence="9">Mitochondrion inner membrane</location>
    </subcellularLocation>
</comment>
<evidence type="ECO:0000256" key="8">
    <source>
        <dbReference type="ARBA" id="ARBA00023136"/>
    </source>
</evidence>
<gene>
    <name evidence="10" type="primary">ATPsyn-b</name>
    <name evidence="10" type="ORF">CM83_43884</name>
</gene>
<dbReference type="AlphaFoldDB" id="A0A0A9YXA2"/>
<evidence type="ECO:0000256" key="1">
    <source>
        <dbReference type="ARBA" id="ARBA00007479"/>
    </source>
</evidence>
<evidence type="ECO:0000256" key="6">
    <source>
        <dbReference type="ARBA" id="ARBA00023065"/>
    </source>
</evidence>
<evidence type="ECO:0000313" key="10">
    <source>
        <dbReference type="EMBL" id="JAG35733.1"/>
    </source>
</evidence>
<evidence type="ECO:0000256" key="5">
    <source>
        <dbReference type="ARBA" id="ARBA00022792"/>
    </source>
</evidence>
<evidence type="ECO:0000256" key="4">
    <source>
        <dbReference type="ARBA" id="ARBA00022781"/>
    </source>
</evidence>
<dbReference type="InterPro" id="IPR008688">
    <property type="entry name" value="ATP_synth_Bsub_B/MI25"/>
</dbReference>
<dbReference type="GO" id="GO:0045259">
    <property type="term" value="C:proton-transporting ATP synthase complex"/>
    <property type="evidence" value="ECO:0007669"/>
    <property type="project" value="UniProtKB-KW"/>
</dbReference>
<reference evidence="10" key="1">
    <citation type="journal article" date="2014" name="PLoS ONE">
        <title>Transcriptome-Based Identification of ABC Transporters in the Western Tarnished Plant Bug Lygus hesperus.</title>
        <authorList>
            <person name="Hull J.J."/>
            <person name="Chaney K."/>
            <person name="Geib S.M."/>
            <person name="Fabrick J.A."/>
            <person name="Brent C.S."/>
            <person name="Walsh D."/>
            <person name="Lavine L.C."/>
        </authorList>
    </citation>
    <scope>NUCLEOTIDE SEQUENCE</scope>
</reference>
<dbReference type="PANTHER" id="PTHR12733:SF3">
    <property type="entry name" value="ATP SYNTHASE F(0) COMPLEX SUBUNIT B1, MITOCHONDRIAL"/>
    <property type="match status" value="1"/>
</dbReference>
<dbReference type="GO" id="GO:0046933">
    <property type="term" value="F:proton-transporting ATP synthase activity, rotational mechanism"/>
    <property type="evidence" value="ECO:0007669"/>
    <property type="project" value="TreeGrafter"/>
</dbReference>
<dbReference type="SUPFAM" id="SSF161060">
    <property type="entry name" value="ATP synthase B chain-like"/>
    <property type="match status" value="1"/>
</dbReference>
<evidence type="ECO:0000256" key="7">
    <source>
        <dbReference type="ARBA" id="ARBA00023128"/>
    </source>
</evidence>
<evidence type="ECO:0000313" key="11">
    <source>
        <dbReference type="EMBL" id="JAG65793.1"/>
    </source>
</evidence>
<reference evidence="11" key="3">
    <citation type="submission" date="2014-09" db="EMBL/GenBank/DDBJ databases">
        <authorList>
            <person name="Magalhaes I.L.F."/>
            <person name="Oliveira U."/>
            <person name="Santos F.R."/>
            <person name="Vidigal T.H.D.A."/>
            <person name="Brescovit A.D."/>
            <person name="Santos A.J."/>
        </authorList>
    </citation>
    <scope>NUCLEOTIDE SEQUENCE</scope>
</reference>
<comment type="similarity">
    <text evidence="1 9">Belongs to the eukaryotic ATPase B chain family.</text>
</comment>
<name>A0A0A9YXA2_LYGHE</name>
<keyword evidence="3 9" id="KW-0138">CF(0)</keyword>
<keyword evidence="4 9" id="KW-0375">Hydrogen ion transport</keyword>
<protein>
    <recommendedName>
        <fullName evidence="9">ATP synthase subunit b</fullName>
    </recommendedName>
</protein>
<proteinExistence type="inferred from homology"/>
<dbReference type="GO" id="GO:0005743">
    <property type="term" value="C:mitochondrial inner membrane"/>
    <property type="evidence" value="ECO:0007669"/>
    <property type="project" value="UniProtKB-SubCell"/>
</dbReference>
<keyword evidence="8 9" id="KW-0472">Membrane</keyword>
<dbReference type="Pfam" id="PF05405">
    <property type="entry name" value="Mt_ATP-synt_B"/>
    <property type="match status" value="1"/>
</dbReference>
<dbReference type="PANTHER" id="PTHR12733">
    <property type="entry name" value="MITOCHONDRIAL ATP SYNTHASE B CHAIN"/>
    <property type="match status" value="1"/>
</dbReference>
<evidence type="ECO:0000256" key="9">
    <source>
        <dbReference type="RuleBase" id="RU368017"/>
    </source>
</evidence>
<evidence type="ECO:0000256" key="3">
    <source>
        <dbReference type="ARBA" id="ARBA00022547"/>
    </source>
</evidence>
<dbReference type="EMBL" id="GBHO01007871">
    <property type="protein sequence ID" value="JAG35733.1"/>
    <property type="molecule type" value="Transcribed_RNA"/>
</dbReference>
<keyword evidence="2 9" id="KW-0813">Transport</keyword>
<accession>A0A0A9YXA2</accession>